<comment type="catalytic activity">
    <reaction evidence="10">
        <text>beta-D-ribosylnicotinate + ATP = nicotinate beta-D-ribonucleotide + ADP + H(+)</text>
        <dbReference type="Rhea" id="RHEA:25568"/>
        <dbReference type="ChEBI" id="CHEBI:15378"/>
        <dbReference type="ChEBI" id="CHEBI:30616"/>
        <dbReference type="ChEBI" id="CHEBI:57502"/>
        <dbReference type="ChEBI" id="CHEBI:58527"/>
        <dbReference type="ChEBI" id="CHEBI:456216"/>
        <dbReference type="EC" id="2.7.1.173"/>
    </reaction>
</comment>
<proteinExistence type="inferred from homology"/>
<accession>A0A3B3R204</accession>
<evidence type="ECO:0000256" key="7">
    <source>
        <dbReference type="ARBA" id="ARBA00022840"/>
    </source>
</evidence>
<name>A0A3B3R204_9TELE</name>
<dbReference type="SUPFAM" id="SSF52540">
    <property type="entry name" value="P-loop containing nucleoside triphosphate hydrolases"/>
    <property type="match status" value="1"/>
</dbReference>
<dbReference type="GO" id="GO:0019674">
    <property type="term" value="P:NAD+ metabolic process"/>
    <property type="evidence" value="ECO:0007669"/>
    <property type="project" value="UniProtKB-ARBA"/>
</dbReference>
<evidence type="ECO:0000256" key="1">
    <source>
        <dbReference type="ARBA" id="ARBA00004790"/>
    </source>
</evidence>
<dbReference type="GeneTree" id="ENSGT00940000159384"/>
<comment type="catalytic activity">
    <reaction evidence="9">
        <text>beta-nicotinamide D-riboside + ATP = beta-nicotinamide D-ribonucleotide + ADP + H(+)</text>
        <dbReference type="Rhea" id="RHEA:14017"/>
        <dbReference type="ChEBI" id="CHEBI:14649"/>
        <dbReference type="ChEBI" id="CHEBI:15378"/>
        <dbReference type="ChEBI" id="CHEBI:15927"/>
        <dbReference type="ChEBI" id="CHEBI:30616"/>
        <dbReference type="ChEBI" id="CHEBI:456216"/>
        <dbReference type="EC" id="2.7.1.22"/>
    </reaction>
</comment>
<keyword evidence="4" id="KW-0479">Metal-binding</keyword>
<dbReference type="Gene3D" id="3.40.50.300">
    <property type="entry name" value="P-loop containing nucleotide triphosphate hydrolases"/>
    <property type="match status" value="1"/>
</dbReference>
<dbReference type="Pfam" id="PF13238">
    <property type="entry name" value="AAA_18"/>
    <property type="match status" value="1"/>
</dbReference>
<reference evidence="12" key="1">
    <citation type="submission" date="2025-08" db="UniProtKB">
        <authorList>
            <consortium name="Ensembl"/>
        </authorList>
    </citation>
    <scope>IDENTIFICATION</scope>
</reference>
<evidence type="ECO:0000256" key="10">
    <source>
        <dbReference type="ARBA" id="ARBA00051194"/>
    </source>
</evidence>
<dbReference type="GO" id="GO:0061769">
    <property type="term" value="F:nicotinate riboside kinase activity"/>
    <property type="evidence" value="ECO:0007669"/>
    <property type="project" value="UniProtKB-ARBA"/>
</dbReference>
<evidence type="ECO:0000313" key="13">
    <source>
        <dbReference type="Proteomes" id="UP000261540"/>
    </source>
</evidence>
<comment type="pathway">
    <text evidence="1">Cofactor biosynthesis; NAD(+) biosynthesis.</text>
</comment>
<dbReference type="GO" id="GO:0019363">
    <property type="term" value="P:pyridine nucleotide biosynthetic process"/>
    <property type="evidence" value="ECO:0007669"/>
    <property type="project" value="UniProtKB-KW"/>
</dbReference>
<keyword evidence="5" id="KW-0547">Nucleotide-binding</keyword>
<keyword evidence="8" id="KW-0460">Magnesium</keyword>
<sequence length="225" mass="26088">MRQLIIGIGGVTNGGKSTLAMSLHARIPNSCVIAQDTFFKDNSLVPVDSRGFTQYDVIDSLKMDEMMCEVRAWQKDPAAFQDSCRLRSQCPKMSEAAADMYTLIIEGFLIYNYRPLNELIDMKYFLHIPYEICKERRCLRTYNPPDPCGYFDGHVWPMYLKNRNEIEDTVSDLVYLDGTQSREKIFANVYKRIKMEMDKMPGKTYLCVLVLHLNCKKQSKMHVHV</sequence>
<dbReference type="CDD" id="cd02024">
    <property type="entry name" value="NRK1"/>
    <property type="match status" value="1"/>
</dbReference>
<evidence type="ECO:0000256" key="2">
    <source>
        <dbReference type="ARBA" id="ARBA00022642"/>
    </source>
</evidence>
<dbReference type="Ensembl" id="ENSPKIT00000036803.1">
    <property type="protein sequence ID" value="ENSPKIP00000012408.1"/>
    <property type="gene ID" value="ENSPKIG00000000213.1"/>
</dbReference>
<evidence type="ECO:0000256" key="4">
    <source>
        <dbReference type="ARBA" id="ARBA00022723"/>
    </source>
</evidence>
<dbReference type="GO" id="GO:0005829">
    <property type="term" value="C:cytosol"/>
    <property type="evidence" value="ECO:0007669"/>
    <property type="project" value="UniProtKB-ARBA"/>
</dbReference>
<evidence type="ECO:0000313" key="12">
    <source>
        <dbReference type="Ensembl" id="ENSPKIP00000012408.1"/>
    </source>
</evidence>
<protein>
    <submittedName>
        <fullName evidence="12">Nicotinamide riboside kinase 1</fullName>
    </submittedName>
</protein>
<evidence type="ECO:0000256" key="9">
    <source>
        <dbReference type="ARBA" id="ARBA00050738"/>
    </source>
</evidence>
<dbReference type="FunFam" id="3.40.50.300:FF:000853">
    <property type="entry name" value="Nicotinamide riboside kinase 1"/>
    <property type="match status" value="1"/>
</dbReference>
<keyword evidence="7" id="KW-0067">ATP-binding</keyword>
<comment type="similarity">
    <text evidence="11">Belongs to the uridine kinase family. NRK subfamily.</text>
</comment>
<keyword evidence="2" id="KW-0662">Pyridine nucleotide biosynthesis</keyword>
<keyword evidence="3" id="KW-0808">Transferase</keyword>
<keyword evidence="13" id="KW-1185">Reference proteome</keyword>
<dbReference type="AlphaFoldDB" id="A0A3B3R204"/>
<evidence type="ECO:0000256" key="8">
    <source>
        <dbReference type="ARBA" id="ARBA00022842"/>
    </source>
</evidence>
<reference evidence="12" key="2">
    <citation type="submission" date="2025-09" db="UniProtKB">
        <authorList>
            <consortium name="Ensembl"/>
        </authorList>
    </citation>
    <scope>IDENTIFICATION</scope>
</reference>
<dbReference type="GO" id="GO:0046872">
    <property type="term" value="F:metal ion binding"/>
    <property type="evidence" value="ECO:0007669"/>
    <property type="project" value="UniProtKB-KW"/>
</dbReference>
<dbReference type="STRING" id="1676925.ENSPKIP00000012408"/>
<dbReference type="InterPro" id="IPR027417">
    <property type="entry name" value="P-loop_NTPase"/>
</dbReference>
<evidence type="ECO:0000256" key="5">
    <source>
        <dbReference type="ARBA" id="ARBA00022741"/>
    </source>
</evidence>
<dbReference type="GO" id="GO:0050262">
    <property type="term" value="F:ribosylnicotinamide kinase activity"/>
    <property type="evidence" value="ECO:0007669"/>
    <property type="project" value="UniProtKB-EC"/>
</dbReference>
<dbReference type="GO" id="GO:0005524">
    <property type="term" value="F:ATP binding"/>
    <property type="evidence" value="ECO:0007669"/>
    <property type="project" value="UniProtKB-KW"/>
</dbReference>
<evidence type="ECO:0000256" key="6">
    <source>
        <dbReference type="ARBA" id="ARBA00022777"/>
    </source>
</evidence>
<keyword evidence="6" id="KW-0418">Kinase</keyword>
<dbReference type="PANTHER" id="PTHR10285">
    <property type="entry name" value="URIDINE KINASE"/>
    <property type="match status" value="1"/>
</dbReference>
<organism evidence="12 13">
    <name type="scientific">Paramormyrops kingsleyae</name>
    <dbReference type="NCBI Taxonomy" id="1676925"/>
    <lineage>
        <taxon>Eukaryota</taxon>
        <taxon>Metazoa</taxon>
        <taxon>Chordata</taxon>
        <taxon>Craniata</taxon>
        <taxon>Vertebrata</taxon>
        <taxon>Euteleostomi</taxon>
        <taxon>Actinopterygii</taxon>
        <taxon>Neopterygii</taxon>
        <taxon>Teleostei</taxon>
        <taxon>Osteoglossocephala</taxon>
        <taxon>Osteoglossomorpha</taxon>
        <taxon>Osteoglossiformes</taxon>
        <taxon>Mormyridae</taxon>
        <taxon>Paramormyrops</taxon>
    </lineage>
</organism>
<evidence type="ECO:0000256" key="11">
    <source>
        <dbReference type="ARBA" id="ARBA00060898"/>
    </source>
</evidence>
<dbReference type="Proteomes" id="UP000261540">
    <property type="component" value="Unplaced"/>
</dbReference>
<evidence type="ECO:0000256" key="3">
    <source>
        <dbReference type="ARBA" id="ARBA00022679"/>
    </source>
</evidence>